<proteinExistence type="predicted"/>
<dbReference type="EMBL" id="JAAOAN010000319">
    <property type="protein sequence ID" value="KAF5710883.1"/>
    <property type="molecule type" value="Genomic_DNA"/>
</dbReference>
<dbReference type="GO" id="GO:0016702">
    <property type="term" value="F:oxidoreductase activity, acting on single donors with incorporation of molecular oxygen, incorporation of two atoms of oxygen"/>
    <property type="evidence" value="ECO:0007669"/>
    <property type="project" value="UniProtKB-ARBA"/>
</dbReference>
<dbReference type="NCBIfam" id="NF009910">
    <property type="entry name" value="PRK13370.1-4"/>
    <property type="match status" value="1"/>
</dbReference>
<name>A0A8H5YE11_9HYPO</name>
<dbReference type="InterPro" id="IPR004183">
    <property type="entry name" value="Xdiol_dOase_suB"/>
</dbReference>
<dbReference type="InterPro" id="IPR050266">
    <property type="entry name" value="AB_hydrolase_sf"/>
</dbReference>
<dbReference type="OrthoDB" id="5377026at2759"/>
<organism evidence="2 3">
    <name type="scientific">Fusarium mundagurra</name>
    <dbReference type="NCBI Taxonomy" id="1567541"/>
    <lineage>
        <taxon>Eukaryota</taxon>
        <taxon>Fungi</taxon>
        <taxon>Dikarya</taxon>
        <taxon>Ascomycota</taxon>
        <taxon>Pezizomycotina</taxon>
        <taxon>Sordariomycetes</taxon>
        <taxon>Hypocreomycetidae</taxon>
        <taxon>Hypocreales</taxon>
        <taxon>Nectriaceae</taxon>
        <taxon>Fusarium</taxon>
        <taxon>Fusarium fujikuroi species complex</taxon>
    </lineage>
</organism>
<dbReference type="PRINTS" id="PR00111">
    <property type="entry name" value="ABHYDROLASE"/>
</dbReference>
<dbReference type="PANTHER" id="PTHR43798">
    <property type="entry name" value="MONOACYLGLYCEROL LIPASE"/>
    <property type="match status" value="1"/>
</dbReference>
<dbReference type="InterPro" id="IPR000073">
    <property type="entry name" value="AB_hydrolase_1"/>
</dbReference>
<dbReference type="Gene3D" id="3.40.830.10">
    <property type="entry name" value="LigB-like"/>
    <property type="match status" value="1"/>
</dbReference>
<gene>
    <name evidence="2" type="ORF">FMUND_9234</name>
</gene>
<evidence type="ECO:0000313" key="2">
    <source>
        <dbReference type="EMBL" id="KAF5710883.1"/>
    </source>
</evidence>
<reference evidence="2 3" key="1">
    <citation type="submission" date="2020-05" db="EMBL/GenBank/DDBJ databases">
        <title>Identification and distribution of gene clusters putatively required for synthesis of sphingolipid metabolism inhibitors in phylogenetically diverse species of the filamentous fungus Fusarium.</title>
        <authorList>
            <person name="Kim H.-S."/>
            <person name="Busman M."/>
            <person name="Brown D.W."/>
            <person name="Divon H."/>
            <person name="Uhlig S."/>
            <person name="Proctor R.H."/>
        </authorList>
    </citation>
    <scope>NUCLEOTIDE SEQUENCE [LARGE SCALE GENOMIC DNA]</scope>
    <source>
        <strain evidence="2 3">NRRL 66235</strain>
    </source>
</reference>
<accession>A0A8H5YE11</accession>
<keyword evidence="2" id="KW-0223">Dioxygenase</keyword>
<dbReference type="SUPFAM" id="SSF53474">
    <property type="entry name" value="alpha/beta-Hydrolases"/>
    <property type="match status" value="1"/>
</dbReference>
<evidence type="ECO:0000259" key="1">
    <source>
        <dbReference type="Pfam" id="PF02900"/>
    </source>
</evidence>
<dbReference type="AlphaFoldDB" id="A0A8H5YE11"/>
<dbReference type="Gene3D" id="3.40.50.1820">
    <property type="entry name" value="alpha/beta hydrolase"/>
    <property type="match status" value="1"/>
</dbReference>
<protein>
    <submittedName>
        <fullName evidence="2">2 3-dihydroxyphenylpropionate 1 2-dioxygenase</fullName>
    </submittedName>
</protein>
<dbReference type="GO" id="GO:0008198">
    <property type="term" value="F:ferrous iron binding"/>
    <property type="evidence" value="ECO:0007669"/>
    <property type="project" value="InterPro"/>
</dbReference>
<keyword evidence="3" id="KW-1185">Reference proteome</keyword>
<dbReference type="Pfam" id="PF02900">
    <property type="entry name" value="LigB"/>
    <property type="match status" value="1"/>
</dbReference>
<evidence type="ECO:0000313" key="3">
    <source>
        <dbReference type="Proteomes" id="UP000544331"/>
    </source>
</evidence>
<keyword evidence="2" id="KW-0560">Oxidoreductase</keyword>
<comment type="caution">
    <text evidence="2">The sequence shown here is derived from an EMBL/GenBank/DDBJ whole genome shotgun (WGS) entry which is preliminary data.</text>
</comment>
<sequence length="538" mass="59934">MPSITAENTSQFINVDHDGKPMRIHYNDCGHGEEVVVMLHGSGPGATRWANFHRNVDPFVQSRFRVLLIDLPGWGQSDPIVNSGSRSLLNARVVKGIVDGLGFTKIHLVGNSMGGHSSVAFTLEYPENVDRLILMGGGTGGMSLFSPMPTEGMKRVIALYRNPTVENLQKFNEVFVYDNATLSKDLLQLRLRNMLDNKEHLENFVQSTALNSVQFPDATTRLHEIKHKTLIIWGRQDRVMPMDEDILREIDDYIKETRRKIAEYEPELVVLFAPDHFNGFFHDVMPSFCVGIEAHAIGDFNTPKGPLSTEPELGMKLAEYCIEHDVDIATSQRMQVDHGFAQPLSFLLGGIDKYPTIPIFVNGVAPPLPSFKRARILGETVGEFCKTLNKRVLFLGSGGISHQPPVPQYATANEQVRHVLLGAGKNLSPEDREARTDRTIQAAKRFVEDQSTLHVLAPEWDRKFLDTIANNTMRSFDAVRAEEVTEIAGASTHEVKTWVAAASAMSVTNPYHVTGRYYRPIPEWIAGFGGITATSTNE</sequence>
<feature type="domain" description="Extradiol ring-cleavage dioxygenase class III enzyme subunit B" evidence="1">
    <location>
        <begin position="243"/>
        <end position="529"/>
    </location>
</feature>
<dbReference type="GO" id="GO:0016020">
    <property type="term" value="C:membrane"/>
    <property type="evidence" value="ECO:0007669"/>
    <property type="project" value="TreeGrafter"/>
</dbReference>
<dbReference type="Proteomes" id="UP000544331">
    <property type="component" value="Unassembled WGS sequence"/>
</dbReference>
<dbReference type="PANTHER" id="PTHR43798:SF33">
    <property type="entry name" value="HYDROLASE, PUTATIVE (AFU_ORTHOLOGUE AFUA_2G14860)-RELATED"/>
    <property type="match status" value="1"/>
</dbReference>
<dbReference type="InterPro" id="IPR029058">
    <property type="entry name" value="AB_hydrolase_fold"/>
</dbReference>
<dbReference type="SUPFAM" id="SSF53213">
    <property type="entry name" value="LigB-like"/>
    <property type="match status" value="1"/>
</dbReference>